<dbReference type="Pfam" id="PF14337">
    <property type="entry name" value="Abi_alpha"/>
    <property type="match status" value="1"/>
</dbReference>
<evidence type="ECO:0008006" key="4">
    <source>
        <dbReference type="Google" id="ProtNLM"/>
    </source>
</evidence>
<dbReference type="InterPro" id="IPR025506">
    <property type="entry name" value="Abi_alpha"/>
</dbReference>
<dbReference type="AlphaFoldDB" id="A0A1E8QA25"/>
<evidence type="ECO:0000313" key="3">
    <source>
        <dbReference type="Proteomes" id="UP000178953"/>
    </source>
</evidence>
<accession>A0A1E8QA25</accession>
<dbReference type="Proteomes" id="UP000178953">
    <property type="component" value="Unassembled WGS sequence"/>
</dbReference>
<reference evidence="2 3" key="1">
    <citation type="submission" date="2016-09" db="EMBL/GenBank/DDBJ databases">
        <title>genome sequence of Mycobacterium sp. 739 SCH.</title>
        <authorList>
            <person name="Greninger A.L."/>
            <person name="Qin X."/>
            <person name="Jerome K."/>
            <person name="Vora S."/>
            <person name="Quinn K."/>
        </authorList>
    </citation>
    <scope>NUCLEOTIDE SEQUENCE [LARGE SCALE GENOMIC DNA]</scope>
    <source>
        <strain evidence="2 3">SCH</strain>
    </source>
</reference>
<comment type="caution">
    <text evidence="2">The sequence shown here is derived from an EMBL/GenBank/DDBJ whole genome shotgun (WGS) entry which is preliminary data.</text>
</comment>
<keyword evidence="3" id="KW-1185">Reference proteome</keyword>
<dbReference type="Gene3D" id="3.30.110.190">
    <property type="match status" value="1"/>
</dbReference>
<name>A0A1E8QA25_9MYCO</name>
<organism evidence="2 3">
    <name type="scientific">Mycolicibacterium grossiae</name>
    <dbReference type="NCBI Taxonomy" id="1552759"/>
    <lineage>
        <taxon>Bacteria</taxon>
        <taxon>Bacillati</taxon>
        <taxon>Actinomycetota</taxon>
        <taxon>Actinomycetes</taxon>
        <taxon>Mycobacteriales</taxon>
        <taxon>Mycobacteriaceae</taxon>
        <taxon>Mycolicibacterium</taxon>
    </lineage>
</organism>
<evidence type="ECO:0000313" key="2">
    <source>
        <dbReference type="EMBL" id="OFJ54849.1"/>
    </source>
</evidence>
<sequence>MIPLWWLWRALRSMMLFVDRLVPGSRPPTVHAEVSDTGALRKAPPESASATSVEPRAIEPPSAGEVLDALMARSMYANPAQSRETLHRALIERLVPDEARILAALSDGSVYPVIHVAEPGGAAWAAQNASTVGRAAGVSLPHHTPGYLTRLQSLGVVTMGPEVESMRDEYELLLTDAAVNAALKTARRGLRPPRIVRASVRMSDLGRDLWEAVT</sequence>
<dbReference type="RefSeq" id="WP_070351932.1">
    <property type="nucleotide sequence ID" value="NZ_MCHX01000008.1"/>
</dbReference>
<gene>
    <name evidence="2" type="ORF">BEL07_04600</name>
</gene>
<proteinExistence type="predicted"/>
<evidence type="ECO:0000256" key="1">
    <source>
        <dbReference type="SAM" id="MobiDB-lite"/>
    </source>
</evidence>
<protein>
    <recommendedName>
        <fullName evidence="4">DUF4393 domain-containing protein</fullName>
    </recommendedName>
</protein>
<feature type="region of interest" description="Disordered" evidence="1">
    <location>
        <begin position="36"/>
        <end position="57"/>
    </location>
</feature>
<dbReference type="EMBL" id="MCHX01000008">
    <property type="protein sequence ID" value="OFJ54849.1"/>
    <property type="molecule type" value="Genomic_DNA"/>
</dbReference>